<feature type="compositionally biased region" description="Gly residues" evidence="3">
    <location>
        <begin position="93"/>
        <end position="102"/>
    </location>
</feature>
<dbReference type="InterPro" id="IPR019084">
    <property type="entry name" value="STM1-like_N"/>
</dbReference>
<reference evidence="6" key="1">
    <citation type="journal article" date="2011" name="PLoS Pathog.">
        <title>Comparative genomics yields insights into niche adaptation of plant vascular wilt pathogens.</title>
        <authorList>
            <person name="Klosterman S.J."/>
            <person name="Subbarao K.V."/>
            <person name="Kang S."/>
            <person name="Veronese P."/>
            <person name="Gold S.E."/>
            <person name="Thomma B.P.H.J."/>
            <person name="Chen Z."/>
            <person name="Henrissat B."/>
            <person name="Lee Y.-H."/>
            <person name="Park J."/>
            <person name="Garcia-Pedrajas M.D."/>
            <person name="Barbara D.J."/>
            <person name="Anchieta A."/>
            <person name="de Jonge R."/>
            <person name="Santhanam P."/>
            <person name="Maruthachalam K."/>
            <person name="Atallah Z."/>
            <person name="Amyotte S.G."/>
            <person name="Paz Z."/>
            <person name="Inderbitzin P."/>
            <person name="Hayes R.J."/>
            <person name="Heiman D.I."/>
            <person name="Young S."/>
            <person name="Zeng Q."/>
            <person name="Engels R."/>
            <person name="Galagan J."/>
            <person name="Cuomo C.A."/>
            <person name="Dobinson K.F."/>
            <person name="Ma L.-J."/>
        </authorList>
    </citation>
    <scope>NUCLEOTIDE SEQUENCE [LARGE SCALE GENOMIC DNA]</scope>
    <source>
        <strain evidence="6">VaMs.102 / ATCC MYA-4576 / FGSC 10136</strain>
    </source>
</reference>
<dbReference type="GO" id="GO:0005737">
    <property type="term" value="C:cytoplasm"/>
    <property type="evidence" value="ECO:0007669"/>
    <property type="project" value="UniProtKB-SubCell"/>
</dbReference>
<feature type="compositionally biased region" description="Basic and acidic residues" evidence="3">
    <location>
        <begin position="70"/>
        <end position="90"/>
    </location>
</feature>
<dbReference type="InterPro" id="IPR039764">
    <property type="entry name" value="HABP4/SERBP1-like"/>
</dbReference>
<organism evidence="6">
    <name type="scientific">Verticillium alfalfae (strain VaMs.102 / ATCC MYA-4576 / FGSC 10136)</name>
    <name type="common">Verticillium wilt of alfalfa</name>
    <name type="synonym">Verticillium albo-atrum</name>
    <dbReference type="NCBI Taxonomy" id="526221"/>
    <lineage>
        <taxon>Eukaryota</taxon>
        <taxon>Fungi</taxon>
        <taxon>Dikarya</taxon>
        <taxon>Ascomycota</taxon>
        <taxon>Pezizomycotina</taxon>
        <taxon>Sordariomycetes</taxon>
        <taxon>Hypocreomycetidae</taxon>
        <taxon>Glomerellales</taxon>
        <taxon>Plectosphaerellaceae</taxon>
        <taxon>Verticillium</taxon>
    </lineage>
</organism>
<dbReference type="Proteomes" id="UP000008698">
    <property type="component" value="Unassembled WGS sequence"/>
</dbReference>
<dbReference type="OrthoDB" id="5426471at2759"/>
<comment type="subcellular location">
    <subcellularLocation>
        <location evidence="1">Cytoplasm</location>
    </subcellularLocation>
</comment>
<dbReference type="InterPro" id="IPR006861">
    <property type="entry name" value="HABP4_PAIRBP1-bd"/>
</dbReference>
<dbReference type="EMBL" id="DS985226">
    <property type="protein sequence ID" value="EEY22693.1"/>
    <property type="molecule type" value="Genomic_DNA"/>
</dbReference>
<dbReference type="OMA" id="KKWAGAK"/>
<dbReference type="Gene3D" id="6.10.140.1040">
    <property type="match status" value="1"/>
</dbReference>
<evidence type="ECO:0000259" key="4">
    <source>
        <dbReference type="SMART" id="SM01233"/>
    </source>
</evidence>
<feature type="compositionally biased region" description="Basic and acidic residues" evidence="3">
    <location>
        <begin position="190"/>
        <end position="210"/>
    </location>
</feature>
<dbReference type="PANTHER" id="PTHR12299">
    <property type="entry name" value="HYALURONIC ACID-BINDING PROTEIN 4"/>
    <property type="match status" value="1"/>
</dbReference>
<sequence length="324" mass="34346">MSLFFLHSHHQSSSSWPCNDDGDDTPRAPVKTVDKPVARTTKRNAEPEAPARLPAGGAGNRRGGSGNDAAFRDRNSGSDRNRGRSTEEAAKGGARGGYGARGRGGESIPLSPPPDAGSLLTAVVVASLANKQAAQSWGATEGNPELKDEQAGDAIAEAEKKDAAAEDAEEKVEEPEDKHVSYNDYLTQLAEKKAALDSTPEVRKANEGSSKKWGATQEVVRDETDYMPASSGKAKRERTQKTKETIDIDMRYVEPERPQRGGFSGERGSRGGRGGRGRGDRGGERGRGGNFRGGERADRGGGRKEANAAINTKDESAFPSLGGK</sequence>
<feature type="compositionally biased region" description="Low complexity" evidence="3">
    <location>
        <begin position="1"/>
        <end position="15"/>
    </location>
</feature>
<evidence type="ECO:0000256" key="2">
    <source>
        <dbReference type="ARBA" id="ARBA00022490"/>
    </source>
</evidence>
<dbReference type="eggNOG" id="ENOG502S4DF">
    <property type="taxonomic scope" value="Eukaryota"/>
</dbReference>
<protein>
    <submittedName>
        <fullName evidence="5">Elicitor protein</fullName>
    </submittedName>
</protein>
<dbReference type="RefSeq" id="XP_003001007.1">
    <property type="nucleotide sequence ID" value="XM_003000961.1"/>
</dbReference>
<keyword evidence="6" id="KW-1185">Reference proteome</keyword>
<dbReference type="SMART" id="SM01233">
    <property type="entry name" value="HABP4_PAI-RBP1"/>
    <property type="match status" value="1"/>
</dbReference>
<feature type="compositionally biased region" description="Gly residues" evidence="3">
    <location>
        <begin position="56"/>
        <end position="66"/>
    </location>
</feature>
<evidence type="ECO:0000256" key="3">
    <source>
        <dbReference type="SAM" id="MobiDB-lite"/>
    </source>
</evidence>
<dbReference type="PANTHER" id="PTHR12299:SF17">
    <property type="entry name" value="AT19571P-RELATED"/>
    <property type="match status" value="1"/>
</dbReference>
<feature type="compositionally biased region" description="Acidic residues" evidence="3">
    <location>
        <begin position="165"/>
        <end position="175"/>
    </location>
</feature>
<dbReference type="GeneID" id="9534396"/>
<dbReference type="AlphaFoldDB" id="C9SV78"/>
<feature type="compositionally biased region" description="Basic and acidic residues" evidence="3">
    <location>
        <begin position="277"/>
        <end position="316"/>
    </location>
</feature>
<keyword evidence="2" id="KW-0963">Cytoplasm</keyword>
<dbReference type="HOGENOM" id="CLU_043312_1_1_1"/>
<accession>C9SV78</accession>
<dbReference type="STRING" id="526221.C9SV78"/>
<dbReference type="GO" id="GO:0003723">
    <property type="term" value="F:RNA binding"/>
    <property type="evidence" value="ECO:0007669"/>
    <property type="project" value="InterPro"/>
</dbReference>
<dbReference type="Pfam" id="PF09598">
    <property type="entry name" value="Stm1_N"/>
    <property type="match status" value="1"/>
</dbReference>
<name>C9SV78_VERA1</name>
<gene>
    <name evidence="5" type="ORF">VDBG_08803</name>
</gene>
<feature type="domain" description="Hyaluronan/mRNA-binding protein" evidence="4">
    <location>
        <begin position="67"/>
        <end position="208"/>
    </location>
</feature>
<evidence type="ECO:0000313" key="6">
    <source>
        <dbReference type="Proteomes" id="UP000008698"/>
    </source>
</evidence>
<feature type="region of interest" description="Disordered" evidence="3">
    <location>
        <begin position="131"/>
        <end position="324"/>
    </location>
</feature>
<proteinExistence type="predicted"/>
<feature type="region of interest" description="Disordered" evidence="3">
    <location>
        <begin position="1"/>
        <end position="117"/>
    </location>
</feature>
<dbReference type="GO" id="GO:0005634">
    <property type="term" value="C:nucleus"/>
    <property type="evidence" value="ECO:0007669"/>
    <property type="project" value="TreeGrafter"/>
</dbReference>
<evidence type="ECO:0000256" key="1">
    <source>
        <dbReference type="ARBA" id="ARBA00004496"/>
    </source>
</evidence>
<feature type="compositionally biased region" description="Basic and acidic residues" evidence="3">
    <location>
        <begin position="237"/>
        <end position="259"/>
    </location>
</feature>
<evidence type="ECO:0000313" key="5">
    <source>
        <dbReference type="EMBL" id="EEY22693.1"/>
    </source>
</evidence>
<dbReference type="KEGG" id="val:VDBG_08803"/>